<dbReference type="AlphaFoldDB" id="A0A7S4AIC9"/>
<protein>
    <submittedName>
        <fullName evidence="1">Uncharacterized protein</fullName>
    </submittedName>
</protein>
<reference evidence="1" key="1">
    <citation type="submission" date="2021-01" db="EMBL/GenBank/DDBJ databases">
        <authorList>
            <person name="Corre E."/>
            <person name="Pelletier E."/>
            <person name="Niang G."/>
            <person name="Scheremetjew M."/>
            <person name="Finn R."/>
            <person name="Kale V."/>
            <person name="Holt S."/>
            <person name="Cochrane G."/>
            <person name="Meng A."/>
            <person name="Brown T."/>
            <person name="Cohen L."/>
        </authorList>
    </citation>
    <scope>NUCLEOTIDE SEQUENCE</scope>
    <source>
        <strain evidence="1">10249 10 AB</strain>
    </source>
</reference>
<dbReference type="EMBL" id="HBIX01012257">
    <property type="protein sequence ID" value="CAE0716423.1"/>
    <property type="molecule type" value="Transcribed_RNA"/>
</dbReference>
<accession>A0A7S4AIC9</accession>
<gene>
    <name evidence="1" type="ORF">PAUS00366_LOCUS9175</name>
</gene>
<sequence length="203" mass="22726">MRWCALICHHRVVAHRAEAFAESGSTTVSNKNRCDCVVVSFETNTNRKRTHSLVVCSVLLRRRQPFMLGFGTEPVSKPFWSVWQNTMDSRISMETQKVCQAASQTGRRRKGVRVLEPKIPSFLAKNLCVPTIHTQPGWTQLIINAKCLPQSLLVRLQNEDEAGVVLHPGQYEAFFLKGKTASTGCVLCATQRNVFPRATSSVP</sequence>
<proteinExistence type="predicted"/>
<name>A0A7S4AIC9_9STRA</name>
<organism evidence="1">
    <name type="scientific">Pseudo-nitzschia australis</name>
    <dbReference type="NCBI Taxonomy" id="44445"/>
    <lineage>
        <taxon>Eukaryota</taxon>
        <taxon>Sar</taxon>
        <taxon>Stramenopiles</taxon>
        <taxon>Ochrophyta</taxon>
        <taxon>Bacillariophyta</taxon>
        <taxon>Bacillariophyceae</taxon>
        <taxon>Bacillariophycidae</taxon>
        <taxon>Bacillariales</taxon>
        <taxon>Bacillariaceae</taxon>
        <taxon>Pseudo-nitzschia</taxon>
    </lineage>
</organism>
<evidence type="ECO:0000313" key="1">
    <source>
        <dbReference type="EMBL" id="CAE0716423.1"/>
    </source>
</evidence>